<evidence type="ECO:0000256" key="1">
    <source>
        <dbReference type="SAM" id="MobiDB-lite"/>
    </source>
</evidence>
<evidence type="ECO:0000259" key="3">
    <source>
        <dbReference type="Pfam" id="PF26526"/>
    </source>
</evidence>
<keyword evidence="2" id="KW-1133">Transmembrane helix</keyword>
<proteinExistence type="predicted"/>
<gene>
    <name evidence="4" type="ORF">J2853_009799</name>
</gene>
<feature type="region of interest" description="Disordered" evidence="1">
    <location>
        <begin position="47"/>
        <end position="83"/>
    </location>
</feature>
<dbReference type="InterPro" id="IPR058488">
    <property type="entry name" value="DUF8175"/>
</dbReference>
<keyword evidence="2" id="KW-0812">Transmembrane</keyword>
<dbReference type="EMBL" id="JAUSQU010000003">
    <property type="protein sequence ID" value="MDP9850503.1"/>
    <property type="molecule type" value="Genomic_DNA"/>
</dbReference>
<evidence type="ECO:0000313" key="4">
    <source>
        <dbReference type="EMBL" id="MDP9850503.1"/>
    </source>
</evidence>
<reference evidence="4 5" key="1">
    <citation type="submission" date="2023-07" db="EMBL/GenBank/DDBJ databases">
        <title>Sequencing the genomes of 1000 actinobacteria strains.</title>
        <authorList>
            <person name="Klenk H.-P."/>
        </authorList>
    </citation>
    <scope>NUCLEOTIDE SEQUENCE [LARGE SCALE GENOMIC DNA]</scope>
    <source>
        <strain evidence="4 5">DSM 46740</strain>
    </source>
</reference>
<dbReference type="Pfam" id="PF26526">
    <property type="entry name" value="DUF8175"/>
    <property type="match status" value="1"/>
</dbReference>
<feature type="domain" description="DUF8175" evidence="3">
    <location>
        <begin position="56"/>
        <end position="242"/>
    </location>
</feature>
<protein>
    <recommendedName>
        <fullName evidence="3">DUF8175 domain-containing protein</fullName>
    </recommendedName>
</protein>
<name>A0ABT9QW23_9ACTN</name>
<evidence type="ECO:0000256" key="2">
    <source>
        <dbReference type="SAM" id="Phobius"/>
    </source>
</evidence>
<evidence type="ECO:0000313" key="5">
    <source>
        <dbReference type="Proteomes" id="UP001225356"/>
    </source>
</evidence>
<keyword evidence="5" id="KW-1185">Reference proteome</keyword>
<feature type="compositionally biased region" description="Low complexity" evidence="1">
    <location>
        <begin position="47"/>
        <end position="77"/>
    </location>
</feature>
<accession>A0ABT9QW23</accession>
<dbReference type="RefSeq" id="WP_307569580.1">
    <property type="nucleotide sequence ID" value="NZ_JAUSQU010000003.1"/>
</dbReference>
<dbReference type="Proteomes" id="UP001225356">
    <property type="component" value="Unassembled WGS sequence"/>
</dbReference>
<feature type="transmembrane region" description="Helical" evidence="2">
    <location>
        <begin position="12"/>
        <end position="37"/>
    </location>
</feature>
<sequence length="247" mass="25388">MSAPRARGERTGGRIGFVVAAMFLAVVLLLGAAVALFGGDDLSAPPTAAPARGAGAASAEPPGSSPSGRGQPCRRPPAQAALATPPDDVHWAVFKSVALPYSAGAGPGVVDGEVARCFAHSPHGALIASWQITVRCLLADSWQRVTASQVLAGPGRSAYTSARAQISGNASQPGVFAQLAGYQYVHYTPELAVLQLVTRSAQGALNVSTVTMRWVDGDWRLTLQEDGSLSPTTQIGSLESFIAWGGV</sequence>
<keyword evidence="2" id="KW-0472">Membrane</keyword>
<organism evidence="4 5">
    <name type="scientific">Streptosporangium lutulentum</name>
    <dbReference type="NCBI Taxonomy" id="1461250"/>
    <lineage>
        <taxon>Bacteria</taxon>
        <taxon>Bacillati</taxon>
        <taxon>Actinomycetota</taxon>
        <taxon>Actinomycetes</taxon>
        <taxon>Streptosporangiales</taxon>
        <taxon>Streptosporangiaceae</taxon>
        <taxon>Streptosporangium</taxon>
    </lineage>
</organism>
<comment type="caution">
    <text evidence="4">The sequence shown here is derived from an EMBL/GenBank/DDBJ whole genome shotgun (WGS) entry which is preliminary data.</text>
</comment>